<organism evidence="1 2">
    <name type="scientific">Candidatus Wildermuthbacteria bacterium RIFCSPHIGHO2_02_FULL_49_9</name>
    <dbReference type="NCBI Taxonomy" id="1802456"/>
    <lineage>
        <taxon>Bacteria</taxon>
        <taxon>Candidatus Wildermuthiibacteriota</taxon>
    </lineage>
</organism>
<name>A0A1G2RD27_9BACT</name>
<gene>
    <name evidence="1" type="ORF">A3D64_00760</name>
</gene>
<evidence type="ECO:0000313" key="1">
    <source>
        <dbReference type="EMBL" id="OHA70162.1"/>
    </source>
</evidence>
<protein>
    <submittedName>
        <fullName evidence="1">Uncharacterized protein</fullName>
    </submittedName>
</protein>
<evidence type="ECO:0000313" key="2">
    <source>
        <dbReference type="Proteomes" id="UP000178613"/>
    </source>
</evidence>
<proteinExistence type="predicted"/>
<accession>A0A1G2RD27</accession>
<comment type="caution">
    <text evidence="1">The sequence shown here is derived from an EMBL/GenBank/DDBJ whole genome shotgun (WGS) entry which is preliminary data.</text>
</comment>
<sequence>MKRRGVGGNRVTVSVYHPSFLSATLILREKKTQEAVFASWEFAARPRPYLTAFAAWHASFSTSTQKLVMESNVQH</sequence>
<reference evidence="1 2" key="1">
    <citation type="journal article" date="2016" name="Nat. Commun.">
        <title>Thousands of microbial genomes shed light on interconnected biogeochemical processes in an aquifer system.</title>
        <authorList>
            <person name="Anantharaman K."/>
            <person name="Brown C.T."/>
            <person name="Hug L.A."/>
            <person name="Sharon I."/>
            <person name="Castelle C.J."/>
            <person name="Probst A.J."/>
            <person name="Thomas B.C."/>
            <person name="Singh A."/>
            <person name="Wilkins M.J."/>
            <person name="Karaoz U."/>
            <person name="Brodie E.L."/>
            <person name="Williams K.H."/>
            <person name="Hubbard S.S."/>
            <person name="Banfield J.F."/>
        </authorList>
    </citation>
    <scope>NUCLEOTIDE SEQUENCE [LARGE SCALE GENOMIC DNA]</scope>
</reference>
<dbReference type="AlphaFoldDB" id="A0A1G2RD27"/>
<dbReference type="Proteomes" id="UP000178613">
    <property type="component" value="Unassembled WGS sequence"/>
</dbReference>
<dbReference type="EMBL" id="MHUB01000032">
    <property type="protein sequence ID" value="OHA70162.1"/>
    <property type="molecule type" value="Genomic_DNA"/>
</dbReference>